<protein>
    <submittedName>
        <fullName evidence="2">Uncharacterized protein</fullName>
    </submittedName>
</protein>
<evidence type="ECO:0000256" key="1">
    <source>
        <dbReference type="SAM" id="MobiDB-lite"/>
    </source>
</evidence>
<name>A0A1A8UB84_NOTFU</name>
<sequence length="37" mass="4211">HSHRSRKDPETGGLLETLQPPVKWEQLGTKKVARRSS</sequence>
<feature type="non-terminal residue" evidence="2">
    <location>
        <position position="1"/>
    </location>
</feature>
<organism evidence="2">
    <name type="scientific">Nothobranchius furzeri</name>
    <name type="common">Turquoise killifish</name>
    <dbReference type="NCBI Taxonomy" id="105023"/>
    <lineage>
        <taxon>Eukaryota</taxon>
        <taxon>Metazoa</taxon>
        <taxon>Chordata</taxon>
        <taxon>Craniata</taxon>
        <taxon>Vertebrata</taxon>
        <taxon>Euteleostomi</taxon>
        <taxon>Actinopterygii</taxon>
        <taxon>Neopterygii</taxon>
        <taxon>Teleostei</taxon>
        <taxon>Neoteleostei</taxon>
        <taxon>Acanthomorphata</taxon>
        <taxon>Ovalentaria</taxon>
        <taxon>Atherinomorphae</taxon>
        <taxon>Cyprinodontiformes</taxon>
        <taxon>Nothobranchiidae</taxon>
        <taxon>Nothobranchius</taxon>
    </lineage>
</organism>
<proteinExistence type="predicted"/>
<gene>
    <name evidence="2" type="primary">Nfu_g_1_003434</name>
</gene>
<reference evidence="2" key="2">
    <citation type="submission" date="2016-06" db="EMBL/GenBank/DDBJ databases">
        <title>The genome of a short-lived fish provides insights into sex chromosome evolution and the genetic control of aging.</title>
        <authorList>
            <person name="Reichwald K."/>
            <person name="Felder M."/>
            <person name="Petzold A."/>
            <person name="Koch P."/>
            <person name="Groth M."/>
            <person name="Platzer M."/>
        </authorList>
    </citation>
    <scope>NUCLEOTIDE SEQUENCE</scope>
    <source>
        <tissue evidence="2">Brain</tissue>
    </source>
</reference>
<dbReference type="EMBL" id="HAEJ01005092">
    <property type="protein sequence ID" value="SBS45549.1"/>
    <property type="molecule type" value="Transcribed_RNA"/>
</dbReference>
<accession>A0A1A8UB84</accession>
<dbReference type="AlphaFoldDB" id="A0A1A8UB84"/>
<feature type="region of interest" description="Disordered" evidence="1">
    <location>
        <begin position="1"/>
        <end position="20"/>
    </location>
</feature>
<evidence type="ECO:0000313" key="2">
    <source>
        <dbReference type="EMBL" id="SBS45549.1"/>
    </source>
</evidence>
<reference evidence="2" key="1">
    <citation type="submission" date="2016-05" db="EMBL/GenBank/DDBJ databases">
        <authorList>
            <person name="Lavstsen T."/>
            <person name="Jespersen J.S."/>
        </authorList>
    </citation>
    <scope>NUCLEOTIDE SEQUENCE</scope>
    <source>
        <tissue evidence="2">Brain</tissue>
    </source>
</reference>